<evidence type="ECO:0008006" key="3">
    <source>
        <dbReference type="Google" id="ProtNLM"/>
    </source>
</evidence>
<accession>A0A4C2EMG9</accession>
<comment type="caution">
    <text evidence="1">The sequence shown here is derived from an EMBL/GenBank/DDBJ whole genome shotgun (WGS) entry which is preliminary data.</text>
</comment>
<reference evidence="1 2" key="1">
    <citation type="submission" date="2019-02" db="EMBL/GenBank/DDBJ databases">
        <title>Haloarcula mannanilyticum sp. nov., a mannan degrading haloarchaeon isolated from commercial salt.</title>
        <authorList>
            <person name="Enomoto S."/>
            <person name="Shimane Y."/>
            <person name="Kamekura M."/>
            <person name="Ito T."/>
            <person name="Moriya O."/>
            <person name="Ihara K."/>
            <person name="Takahashi-Ando N."/>
            <person name="Fukushima Y."/>
            <person name="Yoshida Y."/>
            <person name="Usama R."/>
            <person name="Takai K."/>
            <person name="Minegishi H."/>
        </authorList>
    </citation>
    <scope>NUCLEOTIDE SEQUENCE [LARGE SCALE GENOMIC DNA]</scope>
    <source>
        <strain evidence="1 2">MD130-1</strain>
    </source>
</reference>
<dbReference type="EMBL" id="BIXZ01000005">
    <property type="protein sequence ID" value="GCF14827.1"/>
    <property type="molecule type" value="Genomic_DNA"/>
</dbReference>
<organism evidence="1 2">
    <name type="scientific">Haloarcula mannanilytica</name>
    <dbReference type="NCBI Taxonomy" id="2509225"/>
    <lineage>
        <taxon>Archaea</taxon>
        <taxon>Methanobacteriati</taxon>
        <taxon>Methanobacteriota</taxon>
        <taxon>Stenosarchaea group</taxon>
        <taxon>Halobacteria</taxon>
        <taxon>Halobacteriales</taxon>
        <taxon>Haloarculaceae</taxon>
        <taxon>Haloarcula</taxon>
    </lineage>
</organism>
<proteinExistence type="predicted"/>
<keyword evidence="2" id="KW-1185">Reference proteome</keyword>
<dbReference type="Pfam" id="PF19148">
    <property type="entry name" value="DUF5830"/>
    <property type="match status" value="1"/>
</dbReference>
<gene>
    <name evidence="1" type="ORF">Harman_27620</name>
</gene>
<name>A0A4C2EMG9_9EURY</name>
<protein>
    <recommendedName>
        <fullName evidence="3">MarR family transcriptional regulator</fullName>
    </recommendedName>
</protein>
<dbReference type="InterPro" id="IPR043870">
    <property type="entry name" value="DUF5830"/>
</dbReference>
<dbReference type="AlphaFoldDB" id="A0A4C2EMG9"/>
<evidence type="ECO:0000313" key="1">
    <source>
        <dbReference type="EMBL" id="GCF14827.1"/>
    </source>
</evidence>
<dbReference type="Proteomes" id="UP000304382">
    <property type="component" value="Unassembled WGS sequence"/>
</dbReference>
<sequence>MSETGDPVELGVKLLAHLEHGELSVADALDRIETVTTNPQVQREILDTAVMRGLIERENGVVRPRSQGSYVNFDSDVVVREGEFSCQRCGAAISTGHFVQFDDGELGPFGSTCIRKVLGRE</sequence>
<evidence type="ECO:0000313" key="2">
    <source>
        <dbReference type="Proteomes" id="UP000304382"/>
    </source>
</evidence>